<dbReference type="Pfam" id="PF14398">
    <property type="entry name" value="ATPgrasp_YheCD"/>
    <property type="match status" value="1"/>
</dbReference>
<reference evidence="1" key="1">
    <citation type="submission" date="2022-08" db="EMBL/GenBank/DDBJ databases">
        <title>Polycladomyces zharkentsis sp. nov., a novel thermophilic CMC and starch-degrading bacterium isolated from a geothermal spring in Kazakhstan.</title>
        <authorList>
            <person name="Mashzhan A."/>
            <person name="Kistaubaeva A."/>
            <person name="Javier-Lopez R."/>
            <person name="Birkeland N.-K."/>
        </authorList>
    </citation>
    <scope>NUCLEOTIDE SEQUENCE</scope>
    <source>
        <strain evidence="1">KSR 13</strain>
    </source>
</reference>
<proteinExistence type="predicted"/>
<dbReference type="SUPFAM" id="SSF56059">
    <property type="entry name" value="Glutathione synthetase ATP-binding domain-like"/>
    <property type="match status" value="1"/>
</dbReference>
<dbReference type="Gene3D" id="3.30.470.20">
    <property type="entry name" value="ATP-grasp fold, B domain"/>
    <property type="match status" value="1"/>
</dbReference>
<sequence>MKIKWLKGKKTGTILLPSGTLFDRSVPKKVTLYFGALRKEMRIQWDRKLPANTIGLSPGLFSTFQIPTGLPYEVVIKGTEINIGPVIAIMLPKMISPKWLSYHLRYYSRIKGLIYVFTVKDIDTKTHTIRGYYYDPGPRNRHARWTIKRLPYPSAIYRRVFCRDIPQDLLKRVSGKVFNSRTFNKWELWEWLSQDPSLREHLPYTAKLTKIKDLDIILDTFGSVYLKRIESQQATGMFMVWKSEQGYHFVDRDRNETFISTPEAFEFIENLRCQDYIIQQAVPMRSEGRLVDFRVIMQKDRSQQWTCSGILARFGAKDSISTNFREAGQLKLGKAALEQVFQLTEQEAVDIEQKMKEICLQACSKIDQFGLFGDVGFDVVVDPNRKIWILEINKCHYLQMPIYVPGNYPMFRQVMTKPIEFAKSLAGFYKGA</sequence>
<name>A0ABT8IP35_9BACL</name>
<accession>A0ABT8IP35</accession>
<keyword evidence="2" id="KW-1185">Reference proteome</keyword>
<comment type="caution">
    <text evidence="1">The sequence shown here is derived from an EMBL/GenBank/DDBJ whole genome shotgun (WGS) entry which is preliminary data.</text>
</comment>
<evidence type="ECO:0000313" key="2">
    <source>
        <dbReference type="Proteomes" id="UP001174196"/>
    </source>
</evidence>
<gene>
    <name evidence="1" type="ORF">NWF35_11380</name>
</gene>
<evidence type="ECO:0000313" key="1">
    <source>
        <dbReference type="EMBL" id="MDN4594493.1"/>
    </source>
</evidence>
<dbReference type="InterPro" id="IPR026838">
    <property type="entry name" value="YheC/D"/>
</dbReference>
<dbReference type="Proteomes" id="UP001174196">
    <property type="component" value="Unassembled WGS sequence"/>
</dbReference>
<protein>
    <submittedName>
        <fullName evidence="1">YheC/YheD family protein</fullName>
    </submittedName>
</protein>
<dbReference type="RefSeq" id="WP_301239211.1">
    <property type="nucleotide sequence ID" value="NZ_JANRHH010000040.1"/>
</dbReference>
<dbReference type="EMBL" id="JANRHH010000040">
    <property type="protein sequence ID" value="MDN4594493.1"/>
    <property type="molecule type" value="Genomic_DNA"/>
</dbReference>
<organism evidence="1 2">
    <name type="scientific">Polycladomyces subterraneus</name>
    <dbReference type="NCBI Taxonomy" id="1016997"/>
    <lineage>
        <taxon>Bacteria</taxon>
        <taxon>Bacillati</taxon>
        <taxon>Bacillota</taxon>
        <taxon>Bacilli</taxon>
        <taxon>Bacillales</taxon>
        <taxon>Thermoactinomycetaceae</taxon>
        <taxon>Polycladomyces</taxon>
    </lineage>
</organism>